<dbReference type="PANTHER" id="PTHR28080:SF1">
    <property type="entry name" value="PEROXISOMAL BIOGENESIS FACTOR 3"/>
    <property type="match status" value="1"/>
</dbReference>
<evidence type="ECO:0000256" key="1">
    <source>
        <dbReference type="SAM" id="Phobius"/>
    </source>
</evidence>
<feature type="transmembrane region" description="Helical" evidence="1">
    <location>
        <begin position="119"/>
        <end position="143"/>
    </location>
</feature>
<dbReference type="PANTHER" id="PTHR28080">
    <property type="entry name" value="PEROXISOMAL BIOGENESIS FACTOR 3"/>
    <property type="match status" value="1"/>
</dbReference>
<dbReference type="AlphaFoldDB" id="A0AAV8UJ85"/>
<reference evidence="2 3" key="1">
    <citation type="journal article" date="2023" name="Nat. Commun.">
        <title>Origin of minicircular mitochondrial genomes in red algae.</title>
        <authorList>
            <person name="Lee Y."/>
            <person name="Cho C.H."/>
            <person name="Lee Y.M."/>
            <person name="Park S.I."/>
            <person name="Yang J.H."/>
            <person name="West J.A."/>
            <person name="Bhattacharya D."/>
            <person name="Yoon H.S."/>
        </authorList>
    </citation>
    <scope>NUCLEOTIDE SEQUENCE [LARGE SCALE GENOMIC DNA]</scope>
    <source>
        <strain evidence="2 3">CCMP1338</strain>
        <tissue evidence="2">Whole cell</tissue>
    </source>
</reference>
<accession>A0AAV8UJ85</accession>
<dbReference type="GO" id="GO:0045046">
    <property type="term" value="P:protein import into peroxisome membrane"/>
    <property type="evidence" value="ECO:0007669"/>
    <property type="project" value="TreeGrafter"/>
</dbReference>
<keyword evidence="1" id="KW-1133">Transmembrane helix</keyword>
<organism evidence="2 3">
    <name type="scientific">Rhodosorus marinus</name>
    <dbReference type="NCBI Taxonomy" id="101924"/>
    <lineage>
        <taxon>Eukaryota</taxon>
        <taxon>Rhodophyta</taxon>
        <taxon>Stylonematophyceae</taxon>
        <taxon>Stylonematales</taxon>
        <taxon>Stylonemataceae</taxon>
        <taxon>Rhodosorus</taxon>
    </lineage>
</organism>
<comment type="caution">
    <text evidence="2">The sequence shown here is derived from an EMBL/GenBank/DDBJ whole genome shotgun (WGS) entry which is preliminary data.</text>
</comment>
<keyword evidence="1" id="KW-0472">Membrane</keyword>
<dbReference type="GO" id="GO:0030674">
    <property type="term" value="F:protein-macromolecule adaptor activity"/>
    <property type="evidence" value="ECO:0007669"/>
    <property type="project" value="TreeGrafter"/>
</dbReference>
<dbReference type="InterPro" id="IPR006966">
    <property type="entry name" value="Peroxin-3"/>
</dbReference>
<protein>
    <recommendedName>
        <fullName evidence="4">Peroxisomal assembly protein PEX3</fullName>
    </recommendedName>
</protein>
<feature type="transmembrane region" description="Helical" evidence="1">
    <location>
        <begin position="21"/>
        <end position="37"/>
    </location>
</feature>
<name>A0AAV8UJ85_9RHOD</name>
<gene>
    <name evidence="2" type="ORF">NDN08_006999</name>
</gene>
<keyword evidence="3" id="KW-1185">Reference proteome</keyword>
<evidence type="ECO:0008006" key="4">
    <source>
        <dbReference type="Google" id="ProtNLM"/>
    </source>
</evidence>
<evidence type="ECO:0000313" key="3">
    <source>
        <dbReference type="Proteomes" id="UP001157974"/>
    </source>
</evidence>
<sequence length="345" mass="38031">MGLSSVASSTFGFIKRHRIKIAIAVGGATCLYVYYSLRQKYLTITRALEEERESGANRLQDGFTASLKHAHELLRKMLPEVREVVFKLADSDSLVRELQTTPVWEHKKDLWERLKVVSFVRPIASVYAICLLELVLVTKFNLVGRYMSSEKSMSELPSGFLTKQTQHKFVELARVSLFGSCMEVLVRVIQQAVVEVVGPMQLDSRLTCADLVMAVINIRKKVESTSKAALREILVESCFSPAANDGRDEELENLTTLLQEEADILDNDDAATVLGVILDRAFESFEKLLLANVLDQVPIPKALPKISNLSITVLGSDSPVVSAVEKEALVAQFGVVVYVSGAAGG</sequence>
<dbReference type="GO" id="GO:0005778">
    <property type="term" value="C:peroxisomal membrane"/>
    <property type="evidence" value="ECO:0007669"/>
    <property type="project" value="InterPro"/>
</dbReference>
<dbReference type="Pfam" id="PF04882">
    <property type="entry name" value="Peroxin-3"/>
    <property type="match status" value="1"/>
</dbReference>
<dbReference type="EMBL" id="JAMWBK010000009">
    <property type="protein sequence ID" value="KAJ8902598.1"/>
    <property type="molecule type" value="Genomic_DNA"/>
</dbReference>
<evidence type="ECO:0000313" key="2">
    <source>
        <dbReference type="EMBL" id="KAJ8902598.1"/>
    </source>
</evidence>
<dbReference type="Proteomes" id="UP001157974">
    <property type="component" value="Unassembled WGS sequence"/>
</dbReference>
<keyword evidence="1" id="KW-0812">Transmembrane</keyword>
<proteinExistence type="predicted"/>